<evidence type="ECO:0008006" key="4">
    <source>
        <dbReference type="Google" id="ProtNLM"/>
    </source>
</evidence>
<accession>A0ABQ6WJM6</accession>
<feature type="region of interest" description="Disordered" evidence="1">
    <location>
        <begin position="78"/>
        <end position="98"/>
    </location>
</feature>
<reference evidence="2 3" key="1">
    <citation type="submission" date="2019-04" db="EMBL/GenBank/DDBJ databases">
        <authorList>
            <consortium name="DOE Joint Genome Institute"/>
            <person name="Mondo S."/>
            <person name="Kjaerbolling I."/>
            <person name="Vesth T."/>
            <person name="Frisvad J.C."/>
            <person name="Nybo J.L."/>
            <person name="Theobald S."/>
            <person name="Kildgaard S."/>
            <person name="Isbrandt T."/>
            <person name="Kuo A."/>
            <person name="Sato A."/>
            <person name="Lyhne E.K."/>
            <person name="Kogle M.E."/>
            <person name="Wiebenga A."/>
            <person name="Kun R.S."/>
            <person name="Lubbers R.J."/>
            <person name="Makela M.R."/>
            <person name="Barry K."/>
            <person name="Chovatia M."/>
            <person name="Clum A."/>
            <person name="Daum C."/>
            <person name="Haridas S."/>
            <person name="He G."/>
            <person name="LaButti K."/>
            <person name="Lipzen A."/>
            <person name="Riley R."/>
            <person name="Salamov A."/>
            <person name="Simmons B.A."/>
            <person name="Magnuson J.K."/>
            <person name="Henrissat B."/>
            <person name="Mortensen U.H."/>
            <person name="Larsen T.O."/>
            <person name="Devries R.P."/>
            <person name="Grigoriev I.V."/>
            <person name="Machida M."/>
            <person name="Baker S.E."/>
            <person name="Andersen M.R."/>
            <person name="Cantor M.N."/>
            <person name="Hua S.X."/>
        </authorList>
    </citation>
    <scope>NUCLEOTIDE SEQUENCE [LARGE SCALE GENOMIC DNA]</scope>
    <source>
        <strain evidence="2 3">CBS 117616</strain>
    </source>
</reference>
<gene>
    <name evidence="2" type="ORF">BDV36DRAFT_259218</name>
</gene>
<evidence type="ECO:0000313" key="3">
    <source>
        <dbReference type="Proteomes" id="UP000325395"/>
    </source>
</evidence>
<evidence type="ECO:0000313" key="2">
    <source>
        <dbReference type="EMBL" id="KAE8416808.1"/>
    </source>
</evidence>
<dbReference type="Proteomes" id="UP000325395">
    <property type="component" value="Unassembled WGS sequence"/>
</dbReference>
<organism evidence="2 3">
    <name type="scientific">Aspergillus pseudocaelatus</name>
    <dbReference type="NCBI Taxonomy" id="1825620"/>
    <lineage>
        <taxon>Eukaryota</taxon>
        <taxon>Fungi</taxon>
        <taxon>Dikarya</taxon>
        <taxon>Ascomycota</taxon>
        <taxon>Pezizomycotina</taxon>
        <taxon>Eurotiomycetes</taxon>
        <taxon>Eurotiomycetidae</taxon>
        <taxon>Eurotiales</taxon>
        <taxon>Aspergillaceae</taxon>
        <taxon>Aspergillus</taxon>
        <taxon>Aspergillus subgen. Circumdati</taxon>
    </lineage>
</organism>
<keyword evidence="3" id="KW-1185">Reference proteome</keyword>
<dbReference type="EMBL" id="ML735747">
    <property type="protein sequence ID" value="KAE8416808.1"/>
    <property type="molecule type" value="Genomic_DNA"/>
</dbReference>
<proteinExistence type="predicted"/>
<protein>
    <recommendedName>
        <fullName evidence="4">Hydrophobin</fullName>
    </recommendedName>
</protein>
<evidence type="ECO:0000256" key="1">
    <source>
        <dbReference type="SAM" id="MobiDB-lite"/>
    </source>
</evidence>
<sequence length="199" mass="21273">MFPCNSLTTYRTFVPEGKDSVPGIAICWFTQAKCIKSGRTQMQYHRHLTDPRSAINTACNPIEFVLFFIRHTGPLSASSSFSKNQKPLHLSSSSTSKSSSTKMQFRSVIALLAVATAVTAAPCDSCDGGDSGDSGDSGSQCSSNQEMKCCSNLTNGILNLNILPALCLPLLGNCNNQVACCETNGIVSNFLCFDSQYGT</sequence>
<name>A0ABQ6WJM6_9EURO</name>